<dbReference type="Proteomes" id="UP000076502">
    <property type="component" value="Unassembled WGS sequence"/>
</dbReference>
<dbReference type="AlphaFoldDB" id="A0A154PIP0"/>
<accession>A0A154PIP0</accession>
<evidence type="ECO:0000313" key="1">
    <source>
        <dbReference type="EMBL" id="KZC11746.1"/>
    </source>
</evidence>
<keyword evidence="2" id="KW-1185">Reference proteome</keyword>
<evidence type="ECO:0000313" key="2">
    <source>
        <dbReference type="Proteomes" id="UP000076502"/>
    </source>
</evidence>
<dbReference type="STRING" id="178035.A0A154PIP0"/>
<protein>
    <recommendedName>
        <fullName evidence="3">Nucleic-acid-binding protein from mobile element jockey</fullName>
    </recommendedName>
</protein>
<proteinExistence type="predicted"/>
<reference evidence="1 2" key="1">
    <citation type="submission" date="2015-07" db="EMBL/GenBank/DDBJ databases">
        <title>The genome of Dufourea novaeangliae.</title>
        <authorList>
            <person name="Pan H."/>
            <person name="Kapheim K."/>
        </authorList>
    </citation>
    <scope>NUCLEOTIDE SEQUENCE [LARGE SCALE GENOMIC DNA]</scope>
    <source>
        <strain evidence="1">0120121106</strain>
        <tissue evidence="1">Whole body</tissue>
    </source>
</reference>
<gene>
    <name evidence="1" type="ORF">WN55_03583</name>
</gene>
<organism evidence="1 2">
    <name type="scientific">Dufourea novaeangliae</name>
    <name type="common">Sweat bee</name>
    <dbReference type="NCBI Taxonomy" id="178035"/>
    <lineage>
        <taxon>Eukaryota</taxon>
        <taxon>Metazoa</taxon>
        <taxon>Ecdysozoa</taxon>
        <taxon>Arthropoda</taxon>
        <taxon>Hexapoda</taxon>
        <taxon>Insecta</taxon>
        <taxon>Pterygota</taxon>
        <taxon>Neoptera</taxon>
        <taxon>Endopterygota</taxon>
        <taxon>Hymenoptera</taxon>
        <taxon>Apocrita</taxon>
        <taxon>Aculeata</taxon>
        <taxon>Apoidea</taxon>
        <taxon>Anthophila</taxon>
        <taxon>Halictidae</taxon>
        <taxon>Rophitinae</taxon>
        <taxon>Dufourea</taxon>
    </lineage>
</organism>
<dbReference type="EMBL" id="KQ434929">
    <property type="protein sequence ID" value="KZC11746.1"/>
    <property type="molecule type" value="Genomic_DNA"/>
</dbReference>
<sequence length="173" mass="20572">MNLKDENLIDTILKQNEINGREEGVYIKVVKKINKENKEDNPQTRGKRRQGGSLILEVDKRTHERMIRQEKINIGWRKCLVFDYYNVKRCFKCWGYYHIAKYCTRQDTCYKCAGNHKANDCTATKKRCINCMYKNKTYNVKINDEHESVSVECPAYIRALEEEKKRTDWESAT</sequence>
<name>A0A154PIP0_DUFNO</name>
<evidence type="ECO:0008006" key="3">
    <source>
        <dbReference type="Google" id="ProtNLM"/>
    </source>
</evidence>